<evidence type="ECO:0000313" key="3">
    <source>
        <dbReference type="Proteomes" id="UP001610563"/>
    </source>
</evidence>
<comment type="caution">
    <text evidence="2">The sequence shown here is derived from an EMBL/GenBank/DDBJ whole genome shotgun (WGS) entry which is preliminary data.</text>
</comment>
<dbReference type="PROSITE" id="PS50090">
    <property type="entry name" value="MYB_LIKE"/>
    <property type="match status" value="1"/>
</dbReference>
<dbReference type="InterPro" id="IPR009057">
    <property type="entry name" value="Homeodomain-like_sf"/>
</dbReference>
<dbReference type="Proteomes" id="UP001610563">
    <property type="component" value="Unassembled WGS sequence"/>
</dbReference>
<name>A0ABR4G9S9_9EURO</name>
<sequence>MPVLIANGKQYRVPFMSLMNLKGSVHEERLPYRVTAGASYYPAEVPLVAANNQALVEAYSPYQPVSAIPRANRGRARAQTVLYTLPETLPWTTDDDWLLRKLRASGVPWRRISTVMDDRPIEELKERWAELRKRGHSLHGVYGVRKVADDWYYDDDDDDEKEDRRVSFRRMRLEDVSTLRVCFHIISWIPIDVASPTTTTPFLDRL</sequence>
<feature type="domain" description="Myb-like" evidence="1">
    <location>
        <begin position="90"/>
        <end position="132"/>
    </location>
</feature>
<gene>
    <name evidence="2" type="ORF">BJX66DRAFT_301354</name>
</gene>
<organism evidence="2 3">
    <name type="scientific">Aspergillus keveii</name>
    <dbReference type="NCBI Taxonomy" id="714993"/>
    <lineage>
        <taxon>Eukaryota</taxon>
        <taxon>Fungi</taxon>
        <taxon>Dikarya</taxon>
        <taxon>Ascomycota</taxon>
        <taxon>Pezizomycotina</taxon>
        <taxon>Eurotiomycetes</taxon>
        <taxon>Eurotiomycetidae</taxon>
        <taxon>Eurotiales</taxon>
        <taxon>Aspergillaceae</taxon>
        <taxon>Aspergillus</taxon>
        <taxon>Aspergillus subgen. Nidulantes</taxon>
    </lineage>
</organism>
<dbReference type="InterPro" id="IPR001005">
    <property type="entry name" value="SANT/Myb"/>
</dbReference>
<reference evidence="2 3" key="1">
    <citation type="submission" date="2024-07" db="EMBL/GenBank/DDBJ databases">
        <title>Section-level genome sequencing and comparative genomics of Aspergillus sections Usti and Cavernicolus.</title>
        <authorList>
            <consortium name="Lawrence Berkeley National Laboratory"/>
            <person name="Nybo J.L."/>
            <person name="Vesth T.C."/>
            <person name="Theobald S."/>
            <person name="Frisvad J.C."/>
            <person name="Larsen T.O."/>
            <person name="Kjaerboelling I."/>
            <person name="Rothschild-Mancinelli K."/>
            <person name="Lyhne E.K."/>
            <person name="Kogle M.E."/>
            <person name="Barry K."/>
            <person name="Clum A."/>
            <person name="Na H."/>
            <person name="Ledsgaard L."/>
            <person name="Lin J."/>
            <person name="Lipzen A."/>
            <person name="Kuo A."/>
            <person name="Riley R."/>
            <person name="Mondo S."/>
            <person name="Labutti K."/>
            <person name="Haridas S."/>
            <person name="Pangalinan J."/>
            <person name="Salamov A.A."/>
            <person name="Simmons B.A."/>
            <person name="Magnuson J.K."/>
            <person name="Chen J."/>
            <person name="Drula E."/>
            <person name="Henrissat B."/>
            <person name="Wiebenga A."/>
            <person name="Lubbers R.J."/>
            <person name="Gomes A.C."/>
            <person name="Makela M.R."/>
            <person name="Stajich J."/>
            <person name="Grigoriev I.V."/>
            <person name="Mortensen U.H."/>
            <person name="De Vries R.P."/>
            <person name="Baker S.E."/>
            <person name="Andersen M.R."/>
        </authorList>
    </citation>
    <scope>NUCLEOTIDE SEQUENCE [LARGE SCALE GENOMIC DNA]</scope>
    <source>
        <strain evidence="2 3">CBS 209.92</strain>
    </source>
</reference>
<dbReference type="CDD" id="cd00167">
    <property type="entry name" value="SANT"/>
    <property type="match status" value="1"/>
</dbReference>
<dbReference type="SUPFAM" id="SSF46689">
    <property type="entry name" value="Homeodomain-like"/>
    <property type="match status" value="1"/>
</dbReference>
<dbReference type="EMBL" id="JBFTWV010000032">
    <property type="protein sequence ID" value="KAL2795784.1"/>
    <property type="molecule type" value="Genomic_DNA"/>
</dbReference>
<feature type="non-terminal residue" evidence="2">
    <location>
        <position position="206"/>
    </location>
</feature>
<protein>
    <recommendedName>
        <fullName evidence="1">Myb-like domain-containing protein</fullName>
    </recommendedName>
</protein>
<keyword evidence="3" id="KW-1185">Reference proteome</keyword>
<evidence type="ECO:0000259" key="1">
    <source>
        <dbReference type="PROSITE" id="PS50090"/>
    </source>
</evidence>
<proteinExistence type="predicted"/>
<accession>A0ABR4G9S9</accession>
<evidence type="ECO:0000313" key="2">
    <source>
        <dbReference type="EMBL" id="KAL2795784.1"/>
    </source>
</evidence>